<feature type="region of interest" description="Disordered" evidence="1">
    <location>
        <begin position="1"/>
        <end position="24"/>
    </location>
</feature>
<sequence length="84" mass="9796">MENMTQALTKDVNSAQEFDLNKPAEENEVHSNVVEDSLLFAAQDPIDVRGFPNIDLNKFPEEDYENNSYEKKEKKKLLIKFKVY</sequence>
<feature type="compositionally biased region" description="Polar residues" evidence="1">
    <location>
        <begin position="1"/>
        <end position="16"/>
    </location>
</feature>
<evidence type="ECO:0000313" key="2">
    <source>
        <dbReference type="EMBL" id="GAU29216.1"/>
    </source>
</evidence>
<evidence type="ECO:0000256" key="1">
    <source>
        <dbReference type="SAM" id="MobiDB-lite"/>
    </source>
</evidence>
<accession>A0A2Z6M9U8</accession>
<proteinExistence type="predicted"/>
<protein>
    <submittedName>
        <fullName evidence="2">Uncharacterized protein</fullName>
    </submittedName>
</protein>
<dbReference type="OrthoDB" id="10479310at2759"/>
<evidence type="ECO:0000313" key="3">
    <source>
        <dbReference type="Proteomes" id="UP000242715"/>
    </source>
</evidence>
<name>A0A2Z6M9U8_TRISU</name>
<organism evidence="2 3">
    <name type="scientific">Trifolium subterraneum</name>
    <name type="common">Subterranean clover</name>
    <dbReference type="NCBI Taxonomy" id="3900"/>
    <lineage>
        <taxon>Eukaryota</taxon>
        <taxon>Viridiplantae</taxon>
        <taxon>Streptophyta</taxon>
        <taxon>Embryophyta</taxon>
        <taxon>Tracheophyta</taxon>
        <taxon>Spermatophyta</taxon>
        <taxon>Magnoliopsida</taxon>
        <taxon>eudicotyledons</taxon>
        <taxon>Gunneridae</taxon>
        <taxon>Pentapetalae</taxon>
        <taxon>rosids</taxon>
        <taxon>fabids</taxon>
        <taxon>Fabales</taxon>
        <taxon>Fabaceae</taxon>
        <taxon>Papilionoideae</taxon>
        <taxon>50 kb inversion clade</taxon>
        <taxon>NPAAA clade</taxon>
        <taxon>Hologalegina</taxon>
        <taxon>IRL clade</taxon>
        <taxon>Trifolieae</taxon>
        <taxon>Trifolium</taxon>
    </lineage>
</organism>
<dbReference type="AlphaFoldDB" id="A0A2Z6M9U8"/>
<reference evidence="3" key="1">
    <citation type="journal article" date="2017" name="Front. Plant Sci.">
        <title>Climate Clever Clovers: New Paradigm to Reduce the Environmental Footprint of Ruminants by Breeding Low Methanogenic Forages Utilizing Haplotype Variation.</title>
        <authorList>
            <person name="Kaur P."/>
            <person name="Appels R."/>
            <person name="Bayer P.E."/>
            <person name="Keeble-Gagnere G."/>
            <person name="Wang J."/>
            <person name="Hirakawa H."/>
            <person name="Shirasawa K."/>
            <person name="Vercoe P."/>
            <person name="Stefanova K."/>
            <person name="Durmic Z."/>
            <person name="Nichols P."/>
            <person name="Revell C."/>
            <person name="Isobe S.N."/>
            <person name="Edwards D."/>
            <person name="Erskine W."/>
        </authorList>
    </citation>
    <scope>NUCLEOTIDE SEQUENCE [LARGE SCALE GENOMIC DNA]</scope>
    <source>
        <strain evidence="3">cv. Daliak</strain>
    </source>
</reference>
<gene>
    <name evidence="2" type="ORF">TSUD_362060</name>
</gene>
<dbReference type="EMBL" id="DF973390">
    <property type="protein sequence ID" value="GAU29216.1"/>
    <property type="molecule type" value="Genomic_DNA"/>
</dbReference>
<keyword evidence="3" id="KW-1185">Reference proteome</keyword>
<dbReference type="Proteomes" id="UP000242715">
    <property type="component" value="Unassembled WGS sequence"/>
</dbReference>